<evidence type="ECO:0000313" key="1">
    <source>
        <dbReference type="EMBL" id="GAF91852.1"/>
    </source>
</evidence>
<proteinExistence type="predicted"/>
<dbReference type="AlphaFoldDB" id="X0TUL4"/>
<name>X0TUL4_9ZZZZ</name>
<reference evidence="1" key="1">
    <citation type="journal article" date="2014" name="Front. Microbiol.">
        <title>High frequency of phylogenetically diverse reductive dehalogenase-homologous genes in deep subseafloor sedimentary metagenomes.</title>
        <authorList>
            <person name="Kawai M."/>
            <person name="Futagami T."/>
            <person name="Toyoda A."/>
            <person name="Takaki Y."/>
            <person name="Nishi S."/>
            <person name="Hori S."/>
            <person name="Arai W."/>
            <person name="Tsubouchi T."/>
            <person name="Morono Y."/>
            <person name="Uchiyama I."/>
            <person name="Ito T."/>
            <person name="Fujiyama A."/>
            <person name="Inagaki F."/>
            <person name="Takami H."/>
        </authorList>
    </citation>
    <scope>NUCLEOTIDE SEQUENCE</scope>
    <source>
        <strain evidence="1">Expedition CK06-06</strain>
    </source>
</reference>
<organism evidence="1">
    <name type="scientific">marine sediment metagenome</name>
    <dbReference type="NCBI Taxonomy" id="412755"/>
    <lineage>
        <taxon>unclassified sequences</taxon>
        <taxon>metagenomes</taxon>
        <taxon>ecological metagenomes</taxon>
    </lineage>
</organism>
<feature type="non-terminal residue" evidence="1">
    <location>
        <position position="1"/>
    </location>
</feature>
<dbReference type="EMBL" id="BARS01019522">
    <property type="protein sequence ID" value="GAF91852.1"/>
    <property type="molecule type" value="Genomic_DNA"/>
</dbReference>
<accession>X0TUL4</accession>
<comment type="caution">
    <text evidence="1">The sequence shown here is derived from an EMBL/GenBank/DDBJ whole genome shotgun (WGS) entry which is preliminary data.</text>
</comment>
<gene>
    <name evidence="1" type="ORF">S01H1_31627</name>
</gene>
<protein>
    <submittedName>
        <fullName evidence="1">Uncharacterized protein</fullName>
    </submittedName>
</protein>
<sequence>EQLKRAAARVLFEFKEMYESRNGEPMEPHGDLLLGEAVIFEEEMDHCPAQIVAIKISETYWYIISTSEDPPSGYPTTKDAVKAAQAEEKKLRIIIEFLAREEGTKLVEDVRSWKPDMKAEMTDVLGIISKGRKKWVH</sequence>